<proteinExistence type="predicted"/>
<comment type="caution">
    <text evidence="2">The sequence shown here is derived from an EMBL/GenBank/DDBJ whole genome shotgun (WGS) entry which is preliminary data.</text>
</comment>
<reference evidence="2 3" key="1">
    <citation type="journal article" date="2021" name="BMC Genomics">
        <title>Datura genome reveals duplications of psychoactive alkaloid biosynthetic genes and high mutation rate following tissue culture.</title>
        <authorList>
            <person name="Rajewski A."/>
            <person name="Carter-House D."/>
            <person name="Stajich J."/>
            <person name="Litt A."/>
        </authorList>
    </citation>
    <scope>NUCLEOTIDE SEQUENCE [LARGE SCALE GENOMIC DNA]</scope>
    <source>
        <strain evidence="2">AR-01</strain>
    </source>
</reference>
<organism evidence="2 3">
    <name type="scientific">Datura stramonium</name>
    <name type="common">Jimsonweed</name>
    <name type="synonym">Common thornapple</name>
    <dbReference type="NCBI Taxonomy" id="4076"/>
    <lineage>
        <taxon>Eukaryota</taxon>
        <taxon>Viridiplantae</taxon>
        <taxon>Streptophyta</taxon>
        <taxon>Embryophyta</taxon>
        <taxon>Tracheophyta</taxon>
        <taxon>Spermatophyta</taxon>
        <taxon>Magnoliopsida</taxon>
        <taxon>eudicotyledons</taxon>
        <taxon>Gunneridae</taxon>
        <taxon>Pentapetalae</taxon>
        <taxon>asterids</taxon>
        <taxon>lamiids</taxon>
        <taxon>Solanales</taxon>
        <taxon>Solanaceae</taxon>
        <taxon>Solanoideae</taxon>
        <taxon>Datureae</taxon>
        <taxon>Datura</taxon>
    </lineage>
</organism>
<gene>
    <name evidence="2" type="ORF">HAX54_027510</name>
</gene>
<keyword evidence="1" id="KW-0472">Membrane</keyword>
<name>A0ABS8V2I6_DATST</name>
<evidence type="ECO:0000256" key="1">
    <source>
        <dbReference type="SAM" id="Phobius"/>
    </source>
</evidence>
<feature type="non-terminal residue" evidence="2">
    <location>
        <position position="79"/>
    </location>
</feature>
<keyword evidence="3" id="KW-1185">Reference proteome</keyword>
<sequence>ANNGVVLWSVGCCVVVVPLVTIRRETETGEGEGGEKKLGVLVRGVFVLRLEMVGSGSRGCGWLSIRWRRLSDGLVSPKM</sequence>
<protein>
    <submittedName>
        <fullName evidence="2">Uncharacterized protein</fullName>
    </submittedName>
</protein>
<dbReference type="Proteomes" id="UP000823775">
    <property type="component" value="Unassembled WGS sequence"/>
</dbReference>
<evidence type="ECO:0000313" key="3">
    <source>
        <dbReference type="Proteomes" id="UP000823775"/>
    </source>
</evidence>
<keyword evidence="1" id="KW-1133">Transmembrane helix</keyword>
<accession>A0ABS8V2I6</accession>
<feature type="non-terminal residue" evidence="2">
    <location>
        <position position="1"/>
    </location>
</feature>
<keyword evidence="1" id="KW-0812">Transmembrane</keyword>
<evidence type="ECO:0000313" key="2">
    <source>
        <dbReference type="EMBL" id="MCD9641353.1"/>
    </source>
</evidence>
<feature type="transmembrane region" description="Helical" evidence="1">
    <location>
        <begin position="6"/>
        <end position="22"/>
    </location>
</feature>
<dbReference type="EMBL" id="JACEIK010003339">
    <property type="protein sequence ID" value="MCD9641353.1"/>
    <property type="molecule type" value="Genomic_DNA"/>
</dbReference>